<dbReference type="InterPro" id="IPR023298">
    <property type="entry name" value="ATPase_P-typ_TM_dom_sf"/>
</dbReference>
<name>A0ABT1LNC3_9MICC</name>
<accession>A0ABT1LNC3</accession>
<keyword evidence="1" id="KW-0472">Membrane</keyword>
<dbReference type="Proteomes" id="UP001524318">
    <property type="component" value="Unassembled WGS sequence"/>
</dbReference>
<dbReference type="Pfam" id="PF00690">
    <property type="entry name" value="Cation_ATPase_N"/>
    <property type="match status" value="1"/>
</dbReference>
<evidence type="ECO:0000259" key="2">
    <source>
        <dbReference type="Pfam" id="PF00690"/>
    </source>
</evidence>
<proteinExistence type="predicted"/>
<evidence type="ECO:0000313" key="3">
    <source>
        <dbReference type="EMBL" id="MCP8999369.1"/>
    </source>
</evidence>
<evidence type="ECO:0000256" key="1">
    <source>
        <dbReference type="SAM" id="Phobius"/>
    </source>
</evidence>
<feature type="transmembrane region" description="Helical" evidence="1">
    <location>
        <begin position="21"/>
        <end position="37"/>
    </location>
</feature>
<sequence length="113" mass="12090">MLPRSRRGGLLRAITRQFNNPLVYVLLAAAGVTAYLGEQLDTAVILAVVVLNTVIGLVQEARAEAALDALRHMVPKFIVWTLPTNMGEGLVILVAILIGGTLPSCRRRSSGSI</sequence>
<reference evidence="3 4" key="1">
    <citation type="submission" date="2022-06" db="EMBL/GenBank/DDBJ databases">
        <title>Pseudarthrobacter sp. strain RMG13 Genome sequencing and assembly.</title>
        <authorList>
            <person name="Kim I."/>
        </authorList>
    </citation>
    <scope>NUCLEOTIDE SEQUENCE [LARGE SCALE GENOMIC DNA]</scope>
    <source>
        <strain evidence="3 4">RMG13</strain>
    </source>
</reference>
<keyword evidence="4" id="KW-1185">Reference proteome</keyword>
<dbReference type="InterPro" id="IPR004014">
    <property type="entry name" value="ATPase_P-typ_cation-transptr_N"/>
</dbReference>
<evidence type="ECO:0000313" key="4">
    <source>
        <dbReference type="Proteomes" id="UP001524318"/>
    </source>
</evidence>
<dbReference type="EMBL" id="JANCLV010000003">
    <property type="protein sequence ID" value="MCP8999369.1"/>
    <property type="molecule type" value="Genomic_DNA"/>
</dbReference>
<keyword evidence="1" id="KW-1133">Transmembrane helix</keyword>
<gene>
    <name evidence="3" type="ORF">NFC73_06395</name>
</gene>
<feature type="transmembrane region" description="Helical" evidence="1">
    <location>
        <begin position="77"/>
        <end position="102"/>
    </location>
</feature>
<keyword evidence="1" id="KW-0812">Transmembrane</keyword>
<dbReference type="Gene3D" id="1.20.1110.10">
    <property type="entry name" value="Calcium-transporting ATPase, transmembrane domain"/>
    <property type="match status" value="1"/>
</dbReference>
<organism evidence="3 4">
    <name type="scientific">Pseudarthrobacter humi</name>
    <dbReference type="NCBI Taxonomy" id="2952523"/>
    <lineage>
        <taxon>Bacteria</taxon>
        <taxon>Bacillati</taxon>
        <taxon>Actinomycetota</taxon>
        <taxon>Actinomycetes</taxon>
        <taxon>Micrococcales</taxon>
        <taxon>Micrococcaceae</taxon>
        <taxon>Pseudarthrobacter</taxon>
    </lineage>
</organism>
<feature type="domain" description="Cation-transporting P-type ATPase N-terminal" evidence="2">
    <location>
        <begin position="2"/>
        <end position="32"/>
    </location>
</feature>
<protein>
    <recommendedName>
        <fullName evidence="2">Cation-transporting P-type ATPase N-terminal domain-containing protein</fullName>
    </recommendedName>
</protein>
<dbReference type="SUPFAM" id="SSF81665">
    <property type="entry name" value="Calcium ATPase, transmembrane domain M"/>
    <property type="match status" value="1"/>
</dbReference>
<comment type="caution">
    <text evidence="3">The sequence shown here is derived from an EMBL/GenBank/DDBJ whole genome shotgun (WGS) entry which is preliminary data.</text>
</comment>